<protein>
    <recommendedName>
        <fullName evidence="1">Serine-threonine/tyrosine-protein kinase catalytic domain-containing protein</fullName>
    </recommendedName>
</protein>
<name>A0AAD7AQ28_9AGAR</name>
<dbReference type="EMBL" id="JARIHO010000003">
    <property type="protein sequence ID" value="KAJ7364729.1"/>
    <property type="molecule type" value="Genomic_DNA"/>
</dbReference>
<dbReference type="InterPro" id="IPR001245">
    <property type="entry name" value="Ser-Thr/Tyr_kinase_cat_dom"/>
</dbReference>
<feature type="domain" description="Serine-threonine/tyrosine-protein kinase catalytic" evidence="1">
    <location>
        <begin position="37"/>
        <end position="111"/>
    </location>
</feature>
<evidence type="ECO:0000259" key="1">
    <source>
        <dbReference type="Pfam" id="PF07714"/>
    </source>
</evidence>
<evidence type="ECO:0000313" key="3">
    <source>
        <dbReference type="Proteomes" id="UP001218218"/>
    </source>
</evidence>
<dbReference type="AlphaFoldDB" id="A0AAD7AQ28"/>
<organism evidence="2 3">
    <name type="scientific">Mycena albidolilacea</name>
    <dbReference type="NCBI Taxonomy" id="1033008"/>
    <lineage>
        <taxon>Eukaryota</taxon>
        <taxon>Fungi</taxon>
        <taxon>Dikarya</taxon>
        <taxon>Basidiomycota</taxon>
        <taxon>Agaricomycotina</taxon>
        <taxon>Agaricomycetes</taxon>
        <taxon>Agaricomycetidae</taxon>
        <taxon>Agaricales</taxon>
        <taxon>Marasmiineae</taxon>
        <taxon>Mycenaceae</taxon>
        <taxon>Mycena</taxon>
    </lineage>
</organism>
<dbReference type="Proteomes" id="UP001218218">
    <property type="component" value="Unassembled WGS sequence"/>
</dbReference>
<accession>A0AAD7AQ28</accession>
<dbReference type="GO" id="GO:0004672">
    <property type="term" value="F:protein kinase activity"/>
    <property type="evidence" value="ECO:0007669"/>
    <property type="project" value="InterPro"/>
</dbReference>
<comment type="caution">
    <text evidence="2">The sequence shown here is derived from an EMBL/GenBank/DDBJ whole genome shotgun (WGS) entry which is preliminary data.</text>
</comment>
<gene>
    <name evidence="2" type="ORF">DFH08DRAFT_276653</name>
</gene>
<reference evidence="2" key="1">
    <citation type="submission" date="2023-03" db="EMBL/GenBank/DDBJ databases">
        <title>Massive genome expansion in bonnet fungi (Mycena s.s.) driven by repeated elements and novel gene families across ecological guilds.</title>
        <authorList>
            <consortium name="Lawrence Berkeley National Laboratory"/>
            <person name="Harder C.B."/>
            <person name="Miyauchi S."/>
            <person name="Viragh M."/>
            <person name="Kuo A."/>
            <person name="Thoen E."/>
            <person name="Andreopoulos B."/>
            <person name="Lu D."/>
            <person name="Skrede I."/>
            <person name="Drula E."/>
            <person name="Henrissat B."/>
            <person name="Morin E."/>
            <person name="Kohler A."/>
            <person name="Barry K."/>
            <person name="LaButti K."/>
            <person name="Morin E."/>
            <person name="Salamov A."/>
            <person name="Lipzen A."/>
            <person name="Mereny Z."/>
            <person name="Hegedus B."/>
            <person name="Baldrian P."/>
            <person name="Stursova M."/>
            <person name="Weitz H."/>
            <person name="Taylor A."/>
            <person name="Grigoriev I.V."/>
            <person name="Nagy L.G."/>
            <person name="Martin F."/>
            <person name="Kauserud H."/>
        </authorList>
    </citation>
    <scope>NUCLEOTIDE SEQUENCE</scope>
    <source>
        <strain evidence="2">CBHHK002</strain>
    </source>
</reference>
<sequence length="128" mass="14388">MSDEELTAPPATWIIRPDELYLEGNAAISGRQITKGGWRNNLVFVKVLSKQAEPSALHSRGERWTSLQHANVLQMFGVSPLDADPLYVVIQFQPDGNVTRFLEQNPQANRSKIVSNTFMESGRTFDRS</sequence>
<dbReference type="InterPro" id="IPR011009">
    <property type="entry name" value="Kinase-like_dom_sf"/>
</dbReference>
<dbReference type="Pfam" id="PF07714">
    <property type="entry name" value="PK_Tyr_Ser-Thr"/>
    <property type="match status" value="1"/>
</dbReference>
<dbReference type="SUPFAM" id="SSF56112">
    <property type="entry name" value="Protein kinase-like (PK-like)"/>
    <property type="match status" value="1"/>
</dbReference>
<proteinExistence type="predicted"/>
<keyword evidence="3" id="KW-1185">Reference proteome</keyword>
<dbReference type="Gene3D" id="3.30.200.20">
    <property type="entry name" value="Phosphorylase Kinase, domain 1"/>
    <property type="match status" value="1"/>
</dbReference>
<evidence type="ECO:0000313" key="2">
    <source>
        <dbReference type="EMBL" id="KAJ7364729.1"/>
    </source>
</evidence>